<dbReference type="NCBIfam" id="NF033572">
    <property type="entry name" value="transpos_ISKra4"/>
    <property type="match status" value="1"/>
</dbReference>
<evidence type="ECO:0008006" key="3">
    <source>
        <dbReference type="Google" id="ProtNLM"/>
    </source>
</evidence>
<accession>A0A367R6N9</accession>
<proteinExistence type="predicted"/>
<keyword evidence="2" id="KW-1185">Reference proteome</keyword>
<protein>
    <recommendedName>
        <fullName evidence="3">Transposase</fullName>
    </recommendedName>
</protein>
<dbReference type="EMBL" id="LXQD01000211">
    <property type="protein sequence ID" value="RCJ32157.1"/>
    <property type="molecule type" value="Genomic_DNA"/>
</dbReference>
<dbReference type="Proteomes" id="UP000252107">
    <property type="component" value="Unassembled WGS sequence"/>
</dbReference>
<gene>
    <name evidence="1" type="ORF">A6770_41240</name>
</gene>
<reference evidence="1" key="1">
    <citation type="submission" date="2016-04" db="EMBL/GenBank/DDBJ databases">
        <authorList>
            <person name="Tabuchi Yagui T.R."/>
        </authorList>
    </citation>
    <scope>NUCLEOTIDE SEQUENCE [LARGE SCALE GENOMIC DNA]</scope>
    <source>
        <strain evidence="1">NIES-26</strain>
    </source>
</reference>
<evidence type="ECO:0000313" key="1">
    <source>
        <dbReference type="EMBL" id="RCJ32157.1"/>
    </source>
</evidence>
<name>A0A367R6N9_9NOSO</name>
<comment type="caution">
    <text evidence="1">The sequence shown here is derived from an EMBL/GenBank/DDBJ whole genome shotgun (WGS) entry which is preliminary data.</text>
</comment>
<sequence>MQVSRSSQQRLVHRQNFELPTPEDKIEELSVDGGNIRVRTTSGEICAWLGYKAISLHDNRMVGTSFQDNQAVIDWVNDQPLASTVTCIGDGHDGIWNIIDQLAPDVQRREVLDWFHLIENLHKVGGSLKRLKQAEALLWKGQVEPTKALFANCKGKQAQNFCHYLDKHSERIINYEYHQAEQICSIGSGSVESAVKQIDRRTKISGAQWKRENVSQVLAHRTAYLNGLLSV</sequence>
<organism evidence="1 2">
    <name type="scientific">Nostoc minutum NIES-26</name>
    <dbReference type="NCBI Taxonomy" id="1844469"/>
    <lineage>
        <taxon>Bacteria</taxon>
        <taxon>Bacillati</taxon>
        <taxon>Cyanobacteriota</taxon>
        <taxon>Cyanophyceae</taxon>
        <taxon>Nostocales</taxon>
        <taxon>Nostocaceae</taxon>
        <taxon>Nostoc</taxon>
    </lineage>
</organism>
<evidence type="ECO:0000313" key="2">
    <source>
        <dbReference type="Proteomes" id="UP000252107"/>
    </source>
</evidence>
<dbReference type="AlphaFoldDB" id="A0A367R6N9"/>